<dbReference type="InterPro" id="IPR004045">
    <property type="entry name" value="Glutathione_S-Trfase_N"/>
</dbReference>
<dbReference type="Proteomes" id="UP000805418">
    <property type="component" value="Chromosome 12"/>
</dbReference>
<dbReference type="SUPFAM" id="SSF52833">
    <property type="entry name" value="Thioredoxin-like"/>
    <property type="match status" value="1"/>
</dbReference>
<dbReference type="PROSITE" id="PS50404">
    <property type="entry name" value="GST_NTER"/>
    <property type="match status" value="1"/>
</dbReference>
<dbReference type="SFLD" id="SFLDG00358">
    <property type="entry name" value="Main_(cytGST)"/>
    <property type="match status" value="1"/>
</dbReference>
<dbReference type="FunFam" id="3.40.30.10:FF:000088">
    <property type="entry name" value="Elongation factor 1-gamma"/>
    <property type="match status" value="1"/>
</dbReference>
<dbReference type="Gene3D" id="3.40.30.10">
    <property type="entry name" value="Glutaredoxin"/>
    <property type="match status" value="1"/>
</dbReference>
<dbReference type="Gene3D" id="1.20.1050.10">
    <property type="match status" value="1"/>
</dbReference>
<reference evidence="4" key="3">
    <citation type="submission" date="2025-09" db="UniProtKB">
        <authorList>
            <consortium name="Ensembl"/>
        </authorList>
    </citation>
    <scope>IDENTIFICATION</scope>
    <source>
        <strain evidence="4">Boxer</strain>
    </source>
</reference>
<evidence type="ECO:0000313" key="5">
    <source>
        <dbReference type="Proteomes" id="UP000805418"/>
    </source>
</evidence>
<dbReference type="InterPro" id="IPR010987">
    <property type="entry name" value="Glutathione-S-Trfase_C-like"/>
</dbReference>
<reference evidence="4" key="1">
    <citation type="submission" date="2020-03" db="EMBL/GenBank/DDBJ databases">
        <title>Long-read based genome assembly of a Labrador retriever dog.</title>
        <authorList>
            <person name="Eory L."/>
            <person name="Zhang W."/>
            <person name="Schoenebeck J."/>
        </authorList>
    </citation>
    <scope>NUCLEOTIDE SEQUENCE [LARGE SCALE GENOMIC DNA]</scope>
    <source>
        <strain evidence="4">Labrador retriever</strain>
    </source>
</reference>
<sequence>MASGTLYTYPENWRAFKALILAQYSGAQVRVLSVPPHFHFGQTNCTPEFLRKFPASKVPAFEGDDGFCVFESNAIAYYVSNEELRGSTPEAAAQVVQWVSFADSDIVPPASTWVFPTLGIMHHNKQATENAKEEVRRILGLLDTHLKTRTFLVGERVTLADITVVCTLLKKTPHGKRRVLGKRSRSPRLSGKRRRLLPLLLRKKWLNVSRHWLLSQRPKAPLLTCPRVPLRWTNLSASTPMRTLSLWHCRISGSTLIRMAGPCGTLSTASLRSSLRPL</sequence>
<dbReference type="AlphaFoldDB" id="A0A8I3N445"/>
<dbReference type="PANTHER" id="PTHR43986">
    <property type="entry name" value="ELONGATION FACTOR 1-GAMMA"/>
    <property type="match status" value="1"/>
</dbReference>
<keyword evidence="5" id="KW-1185">Reference proteome</keyword>
<dbReference type="GO" id="GO:0005737">
    <property type="term" value="C:cytoplasm"/>
    <property type="evidence" value="ECO:0000318"/>
    <property type="project" value="GO_Central"/>
</dbReference>
<reference evidence="4" key="2">
    <citation type="submission" date="2025-08" db="UniProtKB">
        <authorList>
            <consortium name="Ensembl"/>
        </authorList>
    </citation>
    <scope>IDENTIFICATION</scope>
    <source>
        <strain evidence="4">Boxer</strain>
    </source>
</reference>
<dbReference type="InterPro" id="IPR036282">
    <property type="entry name" value="Glutathione-S-Trfase_C_sf"/>
</dbReference>
<accession>A0A8I3N445</accession>
<dbReference type="Ensembl" id="ENSCAFT00845012109.1">
    <property type="protein sequence ID" value="ENSCAFP00845009457.1"/>
    <property type="gene ID" value="ENSCAFG00845006823.1"/>
</dbReference>
<dbReference type="PANTHER" id="PTHR43986:SF1">
    <property type="entry name" value="ELONGATION FACTOR 1-GAMMA"/>
    <property type="match status" value="1"/>
</dbReference>
<dbReference type="CDD" id="cd03181">
    <property type="entry name" value="GST_C_EF1Bgamma_like"/>
    <property type="match status" value="1"/>
</dbReference>
<comment type="similarity">
    <text evidence="1">Belongs to the GST superfamily.</text>
</comment>
<dbReference type="GO" id="GO:0006414">
    <property type="term" value="P:translational elongation"/>
    <property type="evidence" value="ECO:0000318"/>
    <property type="project" value="GO_Central"/>
</dbReference>
<organism evidence="4 5">
    <name type="scientific">Canis lupus familiaris</name>
    <name type="common">Dog</name>
    <name type="synonym">Canis familiaris</name>
    <dbReference type="NCBI Taxonomy" id="9615"/>
    <lineage>
        <taxon>Eukaryota</taxon>
        <taxon>Metazoa</taxon>
        <taxon>Chordata</taxon>
        <taxon>Craniata</taxon>
        <taxon>Vertebrata</taxon>
        <taxon>Euteleostomi</taxon>
        <taxon>Mammalia</taxon>
        <taxon>Eutheria</taxon>
        <taxon>Laurasiatheria</taxon>
        <taxon>Carnivora</taxon>
        <taxon>Caniformia</taxon>
        <taxon>Canidae</taxon>
        <taxon>Canis</taxon>
    </lineage>
</organism>
<name>A0A8I3N445_CANLF</name>
<dbReference type="FunFam" id="1.20.1050.10:FF:000006">
    <property type="entry name" value="Elongation factor 1 gamma"/>
    <property type="match status" value="1"/>
</dbReference>
<protein>
    <recommendedName>
        <fullName evidence="6">Elongation factor 1-gamma</fullName>
    </recommendedName>
</protein>
<dbReference type="PROSITE" id="PS50405">
    <property type="entry name" value="GST_CTER"/>
    <property type="match status" value="1"/>
</dbReference>
<dbReference type="Pfam" id="PF02798">
    <property type="entry name" value="GST_N"/>
    <property type="match status" value="1"/>
</dbReference>
<evidence type="ECO:0000259" key="2">
    <source>
        <dbReference type="PROSITE" id="PS50404"/>
    </source>
</evidence>
<evidence type="ECO:0000259" key="3">
    <source>
        <dbReference type="PROSITE" id="PS50405"/>
    </source>
</evidence>
<dbReference type="InterPro" id="IPR004046">
    <property type="entry name" value="GST_C"/>
</dbReference>
<dbReference type="InterPro" id="IPR050802">
    <property type="entry name" value="EF-GSTs"/>
</dbReference>
<feature type="domain" description="GST N-terminal" evidence="2">
    <location>
        <begin position="2"/>
        <end position="87"/>
    </location>
</feature>
<dbReference type="OrthoDB" id="249703at2759"/>
<proteinExistence type="inferred from homology"/>
<dbReference type="GO" id="GO:0005634">
    <property type="term" value="C:nucleus"/>
    <property type="evidence" value="ECO:0000318"/>
    <property type="project" value="GO_Central"/>
</dbReference>
<evidence type="ECO:0008006" key="6">
    <source>
        <dbReference type="Google" id="ProtNLM"/>
    </source>
</evidence>
<feature type="domain" description="GST C-terminal" evidence="3">
    <location>
        <begin position="88"/>
        <end position="222"/>
    </location>
</feature>
<dbReference type="CDD" id="cd03044">
    <property type="entry name" value="GST_N_EF1Bgamma"/>
    <property type="match status" value="1"/>
</dbReference>
<dbReference type="InterPro" id="IPR036249">
    <property type="entry name" value="Thioredoxin-like_sf"/>
</dbReference>
<dbReference type="SFLD" id="SFLDS00019">
    <property type="entry name" value="Glutathione_Transferase_(cytos"/>
    <property type="match status" value="1"/>
</dbReference>
<dbReference type="SUPFAM" id="SSF47616">
    <property type="entry name" value="GST C-terminal domain-like"/>
    <property type="match status" value="1"/>
</dbReference>
<evidence type="ECO:0000256" key="1">
    <source>
        <dbReference type="RuleBase" id="RU003494"/>
    </source>
</evidence>
<dbReference type="Pfam" id="PF00043">
    <property type="entry name" value="GST_C"/>
    <property type="match status" value="1"/>
</dbReference>
<dbReference type="GeneTree" id="ENSGT00390000007552"/>
<evidence type="ECO:0000313" key="4">
    <source>
        <dbReference type="Ensembl" id="ENSCAFP00845009457.1"/>
    </source>
</evidence>
<dbReference type="InterPro" id="IPR040079">
    <property type="entry name" value="Glutathione_S-Trfase"/>
</dbReference>